<dbReference type="Gene3D" id="3.40.50.1580">
    <property type="entry name" value="Nucleoside phosphorylase domain"/>
    <property type="match status" value="1"/>
</dbReference>
<dbReference type="Pfam" id="PF01048">
    <property type="entry name" value="PNP_UDP_1"/>
    <property type="match status" value="1"/>
</dbReference>
<organism evidence="2 3">
    <name type="scientific">Alicyclobacillus mali</name>
    <name type="common">ex Roth et al. 2021</name>
    <dbReference type="NCBI Taxonomy" id="1123961"/>
    <lineage>
        <taxon>Bacteria</taxon>
        <taxon>Bacillati</taxon>
        <taxon>Bacillota</taxon>
        <taxon>Bacilli</taxon>
        <taxon>Bacillales</taxon>
        <taxon>Alicyclobacillaceae</taxon>
        <taxon>Alicyclobacillus</taxon>
    </lineage>
</organism>
<dbReference type="PANTHER" id="PTHR46832">
    <property type="entry name" value="5'-METHYLTHIOADENOSINE/S-ADENOSYLHOMOCYSTEINE NUCLEOSIDASE"/>
    <property type="match status" value="1"/>
</dbReference>
<dbReference type="SUPFAM" id="SSF53167">
    <property type="entry name" value="Purine and uridine phosphorylases"/>
    <property type="match status" value="1"/>
</dbReference>
<name>A0ABS0F3V0_9BACL</name>
<dbReference type="Proteomes" id="UP000642910">
    <property type="component" value="Unassembled WGS sequence"/>
</dbReference>
<evidence type="ECO:0000259" key="1">
    <source>
        <dbReference type="Pfam" id="PF01048"/>
    </source>
</evidence>
<protein>
    <submittedName>
        <fullName evidence="2">Phosphorylase</fullName>
    </submittedName>
</protein>
<evidence type="ECO:0000313" key="3">
    <source>
        <dbReference type="Proteomes" id="UP000642910"/>
    </source>
</evidence>
<feature type="domain" description="Nucleoside phosphorylase" evidence="1">
    <location>
        <begin position="27"/>
        <end position="169"/>
    </location>
</feature>
<accession>A0ABS0F3V0</accession>
<reference evidence="2 3" key="1">
    <citation type="submission" date="2020-11" db="EMBL/GenBank/DDBJ databases">
        <title>Genomic insight of Alicyclobacillus mali FL 18 reveals a new arsenic-resistant strain, with potential in environmental biotechnology.</title>
        <authorList>
            <person name="Fiorentino G."/>
            <person name="Gallo G."/>
            <person name="Aulitto M."/>
        </authorList>
    </citation>
    <scope>NUCLEOTIDE SEQUENCE [LARGE SCALE GENOMIC DNA]</scope>
    <source>
        <strain evidence="2 3">FL 18</strain>
    </source>
</reference>
<dbReference type="InterPro" id="IPR000845">
    <property type="entry name" value="Nucleoside_phosphorylase_d"/>
</dbReference>
<evidence type="ECO:0000313" key="2">
    <source>
        <dbReference type="EMBL" id="MBF8377968.1"/>
    </source>
</evidence>
<proteinExistence type="predicted"/>
<comment type="caution">
    <text evidence="2">The sequence shown here is derived from an EMBL/GenBank/DDBJ whole genome shotgun (WGS) entry which is preliminary data.</text>
</comment>
<dbReference type="InterPro" id="IPR035994">
    <property type="entry name" value="Nucleoside_phosphorylase_sf"/>
</dbReference>
<keyword evidence="3" id="KW-1185">Reference proteome</keyword>
<dbReference type="PANTHER" id="PTHR46832:SF1">
    <property type="entry name" value="5'-METHYLTHIOADENOSINE_S-ADENOSYLHOMOCYSTEINE NUCLEOSIDASE"/>
    <property type="match status" value="1"/>
</dbReference>
<sequence length="208" mass="22486">MSLLVVTALGFERAAFDYLARRPGWRVASTGVGPVRAADGLARLVRAERPALIVGTGVCGALDAALRLGDLVLPAEAVTPDGLRVPLALDERLCELARRFADAHGGSAQIGGRIVSVERIASTPADKRELARRSEASAVDQETFAWARVAREAGIPFVAVRVVLDEAGEALASWRPSTWRSALRLPARALRARRTLRAFGREWPCWRS</sequence>
<gene>
    <name evidence="2" type="ORF">IW967_08825</name>
</gene>
<dbReference type="EMBL" id="JADPKZ010000040">
    <property type="protein sequence ID" value="MBF8377968.1"/>
    <property type="molecule type" value="Genomic_DNA"/>
</dbReference>